<accession>A0A9N9DVU4</accession>
<dbReference type="AlphaFoldDB" id="A0A9N9DVU4"/>
<feature type="non-terminal residue" evidence="1">
    <location>
        <position position="39"/>
    </location>
</feature>
<sequence>GDKKEWLSRGAVKALRLLTTSQKILDLLDMAKHKGLEIP</sequence>
<dbReference type="EMBL" id="CAJVPK010006352">
    <property type="protein sequence ID" value="CAG8650247.1"/>
    <property type="molecule type" value="Genomic_DNA"/>
</dbReference>
<organism evidence="1 2">
    <name type="scientific">Diversispora eburnea</name>
    <dbReference type="NCBI Taxonomy" id="1213867"/>
    <lineage>
        <taxon>Eukaryota</taxon>
        <taxon>Fungi</taxon>
        <taxon>Fungi incertae sedis</taxon>
        <taxon>Mucoromycota</taxon>
        <taxon>Glomeromycotina</taxon>
        <taxon>Glomeromycetes</taxon>
        <taxon>Diversisporales</taxon>
        <taxon>Diversisporaceae</taxon>
        <taxon>Diversispora</taxon>
    </lineage>
</organism>
<gene>
    <name evidence="1" type="ORF">DEBURN_LOCUS11435</name>
</gene>
<protein>
    <submittedName>
        <fullName evidence="1">11192_t:CDS:1</fullName>
    </submittedName>
</protein>
<evidence type="ECO:0000313" key="2">
    <source>
        <dbReference type="Proteomes" id="UP000789706"/>
    </source>
</evidence>
<proteinExistence type="predicted"/>
<name>A0A9N9DVU4_9GLOM</name>
<evidence type="ECO:0000313" key="1">
    <source>
        <dbReference type="EMBL" id="CAG8650247.1"/>
    </source>
</evidence>
<comment type="caution">
    <text evidence="1">The sequence shown here is derived from an EMBL/GenBank/DDBJ whole genome shotgun (WGS) entry which is preliminary data.</text>
</comment>
<reference evidence="1" key="1">
    <citation type="submission" date="2021-06" db="EMBL/GenBank/DDBJ databases">
        <authorList>
            <person name="Kallberg Y."/>
            <person name="Tangrot J."/>
            <person name="Rosling A."/>
        </authorList>
    </citation>
    <scope>NUCLEOTIDE SEQUENCE</scope>
    <source>
        <strain evidence="1">AZ414A</strain>
    </source>
</reference>
<dbReference type="Proteomes" id="UP000789706">
    <property type="component" value="Unassembled WGS sequence"/>
</dbReference>
<feature type="non-terminal residue" evidence="1">
    <location>
        <position position="1"/>
    </location>
</feature>
<keyword evidence="2" id="KW-1185">Reference proteome</keyword>